<comment type="caution">
    <text evidence="14">The sequence shown here is derived from an EMBL/GenBank/DDBJ whole genome shotgun (WGS) entry which is preliminary data.</text>
</comment>
<keyword evidence="3 12" id="KW-0963">Cytoplasm</keyword>
<keyword evidence="8 12" id="KW-0131">Cell cycle</keyword>
<dbReference type="PANTHER" id="PTHR43783:SF1">
    <property type="entry name" value="UDP-N-ACETYLGLUCOSAMINE 1-CARBOXYVINYLTRANSFERASE"/>
    <property type="match status" value="1"/>
</dbReference>
<dbReference type="Gene3D" id="3.65.10.10">
    <property type="entry name" value="Enolpyruvate transferase domain"/>
    <property type="match status" value="2"/>
</dbReference>
<proteinExistence type="inferred from homology"/>
<dbReference type="GO" id="GO:0009252">
    <property type="term" value="P:peptidoglycan biosynthetic process"/>
    <property type="evidence" value="ECO:0007669"/>
    <property type="project" value="UniProtKB-UniRule"/>
</dbReference>
<feature type="binding site" evidence="12">
    <location>
        <position position="327"/>
    </location>
    <ligand>
        <name>UDP-N-acetyl-alpha-D-glucosamine</name>
        <dbReference type="ChEBI" id="CHEBI:57705"/>
    </ligand>
</feature>
<feature type="binding site" evidence="12">
    <location>
        <position position="305"/>
    </location>
    <ligand>
        <name>UDP-N-acetyl-alpha-D-glucosamine</name>
        <dbReference type="ChEBI" id="CHEBI:57705"/>
    </ligand>
</feature>
<comment type="caution">
    <text evidence="12">Lacks conserved residue(s) required for the propagation of feature annotation.</text>
</comment>
<evidence type="ECO:0000256" key="9">
    <source>
        <dbReference type="ARBA" id="ARBA00023316"/>
    </source>
</evidence>
<dbReference type="UniPathway" id="UPA00219"/>
<dbReference type="EMBL" id="DSVI01000004">
    <property type="protein sequence ID" value="HGT46892.1"/>
    <property type="molecule type" value="Genomic_DNA"/>
</dbReference>
<dbReference type="InterPro" id="IPR036968">
    <property type="entry name" value="Enolpyruvate_Tfrase_sf"/>
</dbReference>
<dbReference type="InterPro" id="IPR005750">
    <property type="entry name" value="UDP_GlcNAc_COvinyl_MurA"/>
</dbReference>
<comment type="subcellular location">
    <subcellularLocation>
        <location evidence="1 12">Cytoplasm</location>
    </subcellularLocation>
</comment>
<keyword evidence="7 12" id="KW-0573">Peptidoglycan synthesis</keyword>
<comment type="similarity">
    <text evidence="10 12">Belongs to the EPSP synthase family. MurA subfamily.</text>
</comment>
<feature type="binding site" evidence="12">
    <location>
        <begin position="22"/>
        <end position="23"/>
    </location>
    <ligand>
        <name>phosphoenolpyruvate</name>
        <dbReference type="ChEBI" id="CHEBI:58702"/>
    </ligand>
</feature>
<keyword evidence="5 12" id="KW-0808">Transferase</keyword>
<evidence type="ECO:0000256" key="5">
    <source>
        <dbReference type="ARBA" id="ARBA00022679"/>
    </source>
</evidence>
<dbReference type="FunFam" id="3.65.10.10:FF:000001">
    <property type="entry name" value="UDP-N-acetylglucosamine 1-carboxyvinyltransferase"/>
    <property type="match status" value="1"/>
</dbReference>
<dbReference type="NCBIfam" id="NF006873">
    <property type="entry name" value="PRK09369.1"/>
    <property type="match status" value="1"/>
</dbReference>
<dbReference type="SUPFAM" id="SSF55205">
    <property type="entry name" value="EPT/RTPC-like"/>
    <property type="match status" value="1"/>
</dbReference>
<evidence type="ECO:0000259" key="13">
    <source>
        <dbReference type="Pfam" id="PF00275"/>
    </source>
</evidence>
<dbReference type="InterPro" id="IPR001986">
    <property type="entry name" value="Enolpyruvate_Tfrase_dom"/>
</dbReference>
<evidence type="ECO:0000313" key="14">
    <source>
        <dbReference type="EMBL" id="HGT46892.1"/>
    </source>
</evidence>
<comment type="pathway">
    <text evidence="2 12">Cell wall biogenesis; peptidoglycan biosynthesis.</text>
</comment>
<comment type="function">
    <text evidence="12">Cell wall formation. Adds enolpyruvyl to UDP-N-acetylglucosamine.</text>
</comment>
<evidence type="ECO:0000256" key="2">
    <source>
        <dbReference type="ARBA" id="ARBA00004752"/>
    </source>
</evidence>
<evidence type="ECO:0000256" key="4">
    <source>
        <dbReference type="ARBA" id="ARBA00022618"/>
    </source>
</evidence>
<feature type="binding site" evidence="12">
    <location>
        <position position="92"/>
    </location>
    <ligand>
        <name>UDP-N-acetyl-alpha-D-glucosamine</name>
        <dbReference type="ChEBI" id="CHEBI:57705"/>
    </ligand>
</feature>
<dbReference type="NCBIfam" id="TIGR01072">
    <property type="entry name" value="murA"/>
    <property type="match status" value="1"/>
</dbReference>
<dbReference type="GO" id="GO:0051301">
    <property type="term" value="P:cell division"/>
    <property type="evidence" value="ECO:0007669"/>
    <property type="project" value="UniProtKB-KW"/>
</dbReference>
<sequence length="421" mass="45497">MDKFIIRGGKNLKGSVQVSGAKNASLALMPATLLTNGKNKLYNTPELNDVYTMLKLLSQMGVKSSFSNHLLELDTTQITIYEAPYEHVKKMRASIYVLGPLVAKYGYAKVSMPGGCAWGPRPVNLHLMAMEKLGAEITLEQGYIIAKAKKLKGNYINFDIPSVGATGNTLMAAVLAKGNTIINNAACEPEITNLCNFLIKMGAKIEGVGTSIIEVEGVDELYPADIETIPDRIEAGTLLIAGAITKSNIKVIGGITNHLHSILSKLEDSGCKLSYNKEIIEINSENIEIKPVDVTTAVFPGFPTDMQAQWIAYMSLANGTSSVTDTIYTDRFNHVPELVRLGADIVVNENTARVSGVKKLTGAKVMSTDLRASASLVLAGLAAEGVTEVLRVYHIDRGYQKIEEKLKALGADIERVEGSEY</sequence>
<dbReference type="GO" id="GO:0019277">
    <property type="term" value="P:UDP-N-acetylgalactosamine biosynthetic process"/>
    <property type="evidence" value="ECO:0007669"/>
    <property type="project" value="InterPro"/>
</dbReference>
<dbReference type="GO" id="GO:0008360">
    <property type="term" value="P:regulation of cell shape"/>
    <property type="evidence" value="ECO:0007669"/>
    <property type="project" value="UniProtKB-KW"/>
</dbReference>
<dbReference type="GO" id="GO:0008760">
    <property type="term" value="F:UDP-N-acetylglucosamine 1-carboxyvinyltransferase activity"/>
    <property type="evidence" value="ECO:0007669"/>
    <property type="project" value="UniProtKB-UniRule"/>
</dbReference>
<dbReference type="GO" id="GO:0071555">
    <property type="term" value="P:cell wall organization"/>
    <property type="evidence" value="ECO:0007669"/>
    <property type="project" value="UniProtKB-KW"/>
</dbReference>
<dbReference type="InterPro" id="IPR013792">
    <property type="entry name" value="RNA3'P_cycl/enolpyr_Trfase_a/b"/>
</dbReference>
<dbReference type="PANTHER" id="PTHR43783">
    <property type="entry name" value="UDP-N-ACETYLGLUCOSAMINE 1-CARBOXYVINYLTRANSFERASE"/>
    <property type="match status" value="1"/>
</dbReference>
<comment type="catalytic activity">
    <reaction evidence="11 12">
        <text>phosphoenolpyruvate + UDP-N-acetyl-alpha-D-glucosamine = UDP-N-acetyl-3-O-(1-carboxyvinyl)-alpha-D-glucosamine + phosphate</text>
        <dbReference type="Rhea" id="RHEA:18681"/>
        <dbReference type="ChEBI" id="CHEBI:43474"/>
        <dbReference type="ChEBI" id="CHEBI:57705"/>
        <dbReference type="ChEBI" id="CHEBI:58702"/>
        <dbReference type="ChEBI" id="CHEBI:68483"/>
        <dbReference type="EC" id="2.5.1.7"/>
    </reaction>
</comment>
<keyword evidence="12" id="KW-0670">Pyruvate</keyword>
<evidence type="ECO:0000256" key="6">
    <source>
        <dbReference type="ARBA" id="ARBA00022960"/>
    </source>
</evidence>
<feature type="domain" description="Enolpyruvate transferase" evidence="13">
    <location>
        <begin position="7"/>
        <end position="406"/>
    </location>
</feature>
<reference evidence="14" key="1">
    <citation type="journal article" date="2020" name="mSystems">
        <title>Genome- and Community-Level Interaction Insights into Carbon Utilization and Element Cycling Functions of Hydrothermarchaeota in Hydrothermal Sediment.</title>
        <authorList>
            <person name="Zhou Z."/>
            <person name="Liu Y."/>
            <person name="Xu W."/>
            <person name="Pan J."/>
            <person name="Luo Z.H."/>
            <person name="Li M."/>
        </authorList>
    </citation>
    <scope>NUCLEOTIDE SEQUENCE [LARGE SCALE GENOMIC DNA]</scope>
    <source>
        <strain evidence="14">SpSt-500</strain>
    </source>
</reference>
<evidence type="ECO:0000256" key="8">
    <source>
        <dbReference type="ARBA" id="ARBA00023306"/>
    </source>
</evidence>
<dbReference type="CDD" id="cd01555">
    <property type="entry name" value="UdpNAET"/>
    <property type="match status" value="1"/>
</dbReference>
<evidence type="ECO:0000256" key="11">
    <source>
        <dbReference type="ARBA" id="ARBA00047527"/>
    </source>
</evidence>
<evidence type="ECO:0000256" key="10">
    <source>
        <dbReference type="ARBA" id="ARBA00038367"/>
    </source>
</evidence>
<dbReference type="EC" id="2.5.1.7" evidence="12"/>
<feature type="active site" description="Proton donor" evidence="12">
    <location>
        <position position="116"/>
    </location>
</feature>
<name>A0A832DGB4_9BACT</name>
<evidence type="ECO:0000256" key="1">
    <source>
        <dbReference type="ARBA" id="ARBA00004496"/>
    </source>
</evidence>
<evidence type="ECO:0000256" key="7">
    <source>
        <dbReference type="ARBA" id="ARBA00022984"/>
    </source>
</evidence>
<dbReference type="Pfam" id="PF00275">
    <property type="entry name" value="EPSP_synthase"/>
    <property type="match status" value="1"/>
</dbReference>
<evidence type="ECO:0000256" key="3">
    <source>
        <dbReference type="ARBA" id="ARBA00022490"/>
    </source>
</evidence>
<keyword evidence="9 12" id="KW-0961">Cell wall biogenesis/degradation</keyword>
<evidence type="ECO:0000256" key="12">
    <source>
        <dbReference type="HAMAP-Rule" id="MF_00111"/>
    </source>
</evidence>
<dbReference type="HAMAP" id="MF_00111">
    <property type="entry name" value="MurA"/>
    <property type="match status" value="1"/>
</dbReference>
<accession>A0A832DGB4</accession>
<protein>
    <recommendedName>
        <fullName evidence="12">UDP-N-acetylglucosamine 1-carboxyvinyltransferase</fullName>
        <ecNumber evidence="12">2.5.1.7</ecNumber>
    </recommendedName>
    <alternativeName>
        <fullName evidence="12">Enoylpyruvate transferase</fullName>
    </alternativeName>
    <alternativeName>
        <fullName evidence="12">UDP-N-acetylglucosamine enolpyruvyl transferase</fullName>
        <shortName evidence="12">EPT</shortName>
    </alternativeName>
</protein>
<dbReference type="GO" id="GO:0005737">
    <property type="term" value="C:cytoplasm"/>
    <property type="evidence" value="ECO:0007669"/>
    <property type="project" value="UniProtKB-SubCell"/>
</dbReference>
<gene>
    <name evidence="12 14" type="primary">murA</name>
    <name evidence="14" type="ORF">ENS56_02540</name>
</gene>
<keyword evidence="6 12" id="KW-0133">Cell shape</keyword>
<keyword evidence="4 12" id="KW-0132">Cell division</keyword>
<dbReference type="AlphaFoldDB" id="A0A832DGB4"/>
<organism evidence="14">
    <name type="scientific">Ignavibacterium album</name>
    <dbReference type="NCBI Taxonomy" id="591197"/>
    <lineage>
        <taxon>Bacteria</taxon>
        <taxon>Pseudomonadati</taxon>
        <taxon>Ignavibacteriota</taxon>
        <taxon>Ignavibacteria</taxon>
        <taxon>Ignavibacteriales</taxon>
        <taxon>Ignavibacteriaceae</taxon>
        <taxon>Ignavibacterium</taxon>
    </lineage>
</organism>
<feature type="modified residue" description="2-(S-cysteinyl)pyruvic acid O-phosphothioketal" evidence="12">
    <location>
        <position position="116"/>
    </location>
</feature>
<dbReference type="InterPro" id="IPR050068">
    <property type="entry name" value="MurA_subfamily"/>
</dbReference>